<evidence type="ECO:0000313" key="2">
    <source>
        <dbReference type="Proteomes" id="UP000033200"/>
    </source>
</evidence>
<reference evidence="1 2" key="1">
    <citation type="submission" date="2014-09" db="EMBL/GenBank/DDBJ databases">
        <title>Using Illumina technology Improving SMRT sequencing Genome Assembly by RASTools.</title>
        <authorList>
            <person name="Zhou Y."/>
            <person name="Ma T."/>
            <person name="Liu T."/>
        </authorList>
    </citation>
    <scope>NUCLEOTIDE SEQUENCE [LARGE SCALE GENOMIC DNA]</scope>
    <source>
        <strain evidence="1 2">ATCC 55669</strain>
    </source>
</reference>
<dbReference type="InterPro" id="IPR029068">
    <property type="entry name" value="Glyas_Bleomycin-R_OHBP_Dase"/>
</dbReference>
<accession>A0A097EF99</accession>
<dbReference type="AlphaFoldDB" id="A0A097EF99"/>
<dbReference type="KEGG" id="stax:MC45_07455"/>
<dbReference type="RefSeq" id="WP_038661392.1">
    <property type="nucleotide sequence ID" value="NZ_CP009571.1"/>
</dbReference>
<name>A0A097EF99_9SPHN</name>
<proteinExistence type="predicted"/>
<sequence length="119" mass="13150">MQQRMTAILPCNDLDAAQGFFERLGFTRDSGSPDEYRMLSDGHGGDIHLNPAVAGWLTPGRNPFGLYLYREDVYALAAAFAGEIIEPGGVSDKPWGMYEFALNGPDETLVRVGWPSRLR</sequence>
<dbReference type="STRING" id="1549858.MC45_07455"/>
<gene>
    <name evidence="1" type="ORF">MC45_07455</name>
</gene>
<dbReference type="EMBL" id="CP009571">
    <property type="protein sequence ID" value="AIT06247.1"/>
    <property type="molecule type" value="Genomic_DNA"/>
</dbReference>
<dbReference type="Gene3D" id="3.10.180.10">
    <property type="entry name" value="2,3-Dihydroxybiphenyl 1,2-Dioxygenase, domain 1"/>
    <property type="match status" value="1"/>
</dbReference>
<dbReference type="SUPFAM" id="SSF54593">
    <property type="entry name" value="Glyoxalase/Bleomycin resistance protein/Dihydroxybiphenyl dioxygenase"/>
    <property type="match status" value="1"/>
</dbReference>
<dbReference type="eggNOG" id="COG0346">
    <property type="taxonomic scope" value="Bacteria"/>
</dbReference>
<dbReference type="Proteomes" id="UP000033200">
    <property type="component" value="Chromosome"/>
</dbReference>
<evidence type="ECO:0000313" key="1">
    <source>
        <dbReference type="EMBL" id="AIT06247.1"/>
    </source>
</evidence>
<dbReference type="HOGENOM" id="CLU_046006_15_4_5"/>
<keyword evidence="2" id="KW-1185">Reference proteome</keyword>
<protein>
    <submittedName>
        <fullName evidence="1">Glyoxalase</fullName>
    </submittedName>
</protein>
<organism evidence="1 2">
    <name type="scientific">Sphingomonas taxi</name>
    <dbReference type="NCBI Taxonomy" id="1549858"/>
    <lineage>
        <taxon>Bacteria</taxon>
        <taxon>Pseudomonadati</taxon>
        <taxon>Pseudomonadota</taxon>
        <taxon>Alphaproteobacteria</taxon>
        <taxon>Sphingomonadales</taxon>
        <taxon>Sphingomonadaceae</taxon>
        <taxon>Sphingomonas</taxon>
    </lineage>
</organism>